<organism evidence="1 2">
    <name type="scientific">Xanthobacter flavus</name>
    <dbReference type="NCBI Taxonomy" id="281"/>
    <lineage>
        <taxon>Bacteria</taxon>
        <taxon>Pseudomonadati</taxon>
        <taxon>Pseudomonadota</taxon>
        <taxon>Alphaproteobacteria</taxon>
        <taxon>Hyphomicrobiales</taxon>
        <taxon>Xanthobacteraceae</taxon>
        <taxon>Xanthobacter</taxon>
    </lineage>
</organism>
<comment type="caution">
    <text evidence="1">The sequence shown here is derived from an EMBL/GenBank/DDBJ whole genome shotgun (WGS) entry which is preliminary data.</text>
</comment>
<reference evidence="1 2" key="1">
    <citation type="submission" date="2023-07" db="EMBL/GenBank/DDBJ databases">
        <title>Genomic Encyclopedia of Type Strains, Phase IV (KMG-IV): sequencing the most valuable type-strain genomes for metagenomic binning, comparative biology and taxonomic classification.</title>
        <authorList>
            <person name="Goeker M."/>
        </authorList>
    </citation>
    <scope>NUCLEOTIDE SEQUENCE [LARGE SCALE GENOMIC DNA]</scope>
    <source>
        <strain evidence="1 2">DSM 338</strain>
    </source>
</reference>
<gene>
    <name evidence="1" type="ORF">GGQ86_003002</name>
</gene>
<keyword evidence="2" id="KW-1185">Reference proteome</keyword>
<dbReference type="EMBL" id="JAVDPY010000005">
    <property type="protein sequence ID" value="MDR6334520.1"/>
    <property type="molecule type" value="Genomic_DNA"/>
</dbReference>
<protein>
    <submittedName>
        <fullName evidence="1">Uncharacterized protein</fullName>
    </submittedName>
</protein>
<name>A0ABU1KI62_XANFL</name>
<sequence length="27" mass="2932">MLWCSSGSQGLALKIAPWLKETTGEQP</sequence>
<proteinExistence type="predicted"/>
<accession>A0ABU1KI62</accession>
<evidence type="ECO:0000313" key="1">
    <source>
        <dbReference type="EMBL" id="MDR6334520.1"/>
    </source>
</evidence>
<evidence type="ECO:0000313" key="2">
    <source>
        <dbReference type="Proteomes" id="UP001245370"/>
    </source>
</evidence>
<dbReference type="Proteomes" id="UP001245370">
    <property type="component" value="Unassembled WGS sequence"/>
</dbReference>